<proteinExistence type="predicted"/>
<comment type="caution">
    <text evidence="3">The sequence shown here is derived from an EMBL/GenBank/DDBJ whole genome shotgun (WGS) entry which is preliminary data.</text>
</comment>
<dbReference type="EMBL" id="SNZH01000006">
    <property type="protein sequence ID" value="TDR44064.1"/>
    <property type="molecule type" value="Genomic_DNA"/>
</dbReference>
<evidence type="ECO:0000313" key="3">
    <source>
        <dbReference type="EMBL" id="TDR44064.1"/>
    </source>
</evidence>
<dbReference type="Pfam" id="PF18922">
    <property type="entry name" value="DUF5672"/>
    <property type="match status" value="1"/>
</dbReference>
<keyword evidence="1" id="KW-0812">Transmembrane</keyword>
<feature type="domain" description="DUF5672" evidence="2">
    <location>
        <begin position="125"/>
        <end position="306"/>
    </location>
</feature>
<keyword evidence="1" id="KW-1133">Transmembrane helix</keyword>
<evidence type="ECO:0000256" key="1">
    <source>
        <dbReference type="SAM" id="Phobius"/>
    </source>
</evidence>
<keyword evidence="4" id="KW-1185">Reference proteome</keyword>
<accession>A0A4R6YYG0</accession>
<sequence length="334" mass="38349">MMLLCGALGEQAQARQYQTVPSLRNRDSLCIALYAHKKTYQSTCRRIRKTRPAGAWAPAFLVLAYALMKSAIVVIPLYKTLLCHNERLAFERALHTLSHRRFSIACPTGLDLAPLAESLARVDHDVRRFDTHWFDGIEGYNRLMLSPTFYDTFADAEYLLICQTDAFVFEDRLDAWLDKGYDYVGAPWIASPQTAATRFLRRINDAFRKRRKNTAHWFKVGNGGFSLRNVSTMRRIVTTQRENIVRLQDVADHSGHHIEDLYFSIVAPKLTRMRIPDYREAVDFCIDRKPDVALRLNGGKLPIACHRFFDRGTRRFWAPIIARSIATPTKPNAA</sequence>
<dbReference type="InterPro" id="IPR043729">
    <property type="entry name" value="DUF5672"/>
</dbReference>
<gene>
    <name evidence="3" type="ORF">DFR29_106211</name>
</gene>
<evidence type="ECO:0000259" key="2">
    <source>
        <dbReference type="Pfam" id="PF18922"/>
    </source>
</evidence>
<dbReference type="AlphaFoldDB" id="A0A4R6YYG0"/>
<dbReference type="OrthoDB" id="7391526at2"/>
<dbReference type="Proteomes" id="UP000295293">
    <property type="component" value="Unassembled WGS sequence"/>
</dbReference>
<name>A0A4R6YYG0_9GAMM</name>
<evidence type="ECO:0000313" key="4">
    <source>
        <dbReference type="Proteomes" id="UP000295293"/>
    </source>
</evidence>
<keyword evidence="1" id="KW-0472">Membrane</keyword>
<dbReference type="RefSeq" id="WP_133818803.1">
    <property type="nucleotide sequence ID" value="NZ_SNZH01000006.1"/>
</dbReference>
<reference evidence="3 4" key="1">
    <citation type="submission" date="2019-03" db="EMBL/GenBank/DDBJ databases">
        <title>Genomic Encyclopedia of Type Strains, Phase IV (KMG-IV): sequencing the most valuable type-strain genomes for metagenomic binning, comparative biology and taxonomic classification.</title>
        <authorList>
            <person name="Goeker M."/>
        </authorList>
    </citation>
    <scope>NUCLEOTIDE SEQUENCE [LARGE SCALE GENOMIC DNA]</scope>
    <source>
        <strain evidence="3 4">DSM 21667</strain>
    </source>
</reference>
<organism evidence="3 4">
    <name type="scientific">Tahibacter aquaticus</name>
    <dbReference type="NCBI Taxonomy" id="520092"/>
    <lineage>
        <taxon>Bacteria</taxon>
        <taxon>Pseudomonadati</taxon>
        <taxon>Pseudomonadota</taxon>
        <taxon>Gammaproteobacteria</taxon>
        <taxon>Lysobacterales</taxon>
        <taxon>Rhodanobacteraceae</taxon>
        <taxon>Tahibacter</taxon>
    </lineage>
</organism>
<protein>
    <recommendedName>
        <fullName evidence="2">DUF5672 domain-containing protein</fullName>
    </recommendedName>
</protein>
<feature type="transmembrane region" description="Helical" evidence="1">
    <location>
        <begin position="55"/>
        <end position="78"/>
    </location>
</feature>